<sequence>SEKIGFFNYNLKYFVKRLSTVLLVYRTKKV</sequence>
<name>X1B040_9ZZZZ</name>
<evidence type="ECO:0000313" key="1">
    <source>
        <dbReference type="EMBL" id="GAG88969.1"/>
    </source>
</evidence>
<dbReference type="EMBL" id="BART01013137">
    <property type="protein sequence ID" value="GAG88969.1"/>
    <property type="molecule type" value="Genomic_DNA"/>
</dbReference>
<accession>X1B040</accession>
<organism evidence="1">
    <name type="scientific">marine sediment metagenome</name>
    <dbReference type="NCBI Taxonomy" id="412755"/>
    <lineage>
        <taxon>unclassified sequences</taxon>
        <taxon>metagenomes</taxon>
        <taxon>ecological metagenomes</taxon>
    </lineage>
</organism>
<protein>
    <submittedName>
        <fullName evidence="1">Uncharacterized protein</fullName>
    </submittedName>
</protein>
<dbReference type="AlphaFoldDB" id="X1B040"/>
<feature type="non-terminal residue" evidence="1">
    <location>
        <position position="1"/>
    </location>
</feature>
<proteinExistence type="predicted"/>
<comment type="caution">
    <text evidence="1">The sequence shown here is derived from an EMBL/GenBank/DDBJ whole genome shotgun (WGS) entry which is preliminary data.</text>
</comment>
<reference evidence="1" key="1">
    <citation type="journal article" date="2014" name="Front. Microbiol.">
        <title>High frequency of phylogenetically diverse reductive dehalogenase-homologous genes in deep subseafloor sedimentary metagenomes.</title>
        <authorList>
            <person name="Kawai M."/>
            <person name="Futagami T."/>
            <person name="Toyoda A."/>
            <person name="Takaki Y."/>
            <person name="Nishi S."/>
            <person name="Hori S."/>
            <person name="Arai W."/>
            <person name="Tsubouchi T."/>
            <person name="Morono Y."/>
            <person name="Uchiyama I."/>
            <person name="Ito T."/>
            <person name="Fujiyama A."/>
            <person name="Inagaki F."/>
            <person name="Takami H."/>
        </authorList>
    </citation>
    <scope>NUCLEOTIDE SEQUENCE</scope>
    <source>
        <strain evidence="1">Expedition CK06-06</strain>
    </source>
</reference>
<gene>
    <name evidence="1" type="ORF">S01H4_27041</name>
</gene>